<evidence type="ECO:0000259" key="2">
    <source>
        <dbReference type="Pfam" id="PF07484"/>
    </source>
</evidence>
<evidence type="ECO:0000256" key="1">
    <source>
        <dbReference type="SAM" id="MobiDB-lite"/>
    </source>
</evidence>
<dbReference type="AlphaFoldDB" id="A0A5U6MGY8"/>
<gene>
    <name evidence="3" type="ORF">DM035_26495</name>
</gene>
<feature type="domain" description="Phage tail collar" evidence="2">
    <location>
        <begin position="1"/>
        <end position="40"/>
    </location>
</feature>
<dbReference type="InterPro" id="IPR011083">
    <property type="entry name" value="Phage_tail_collar_dom"/>
</dbReference>
<reference evidence="3" key="1">
    <citation type="submission" date="2018-06" db="EMBL/GenBank/DDBJ databases">
        <authorList>
            <person name="Ashton P.M."/>
            <person name="Dallman T."/>
            <person name="Nair S."/>
            <person name="De Pinna E."/>
            <person name="Peters T."/>
            <person name="Grant K."/>
        </authorList>
    </citation>
    <scope>NUCLEOTIDE SEQUENCE</scope>
    <source>
        <strain evidence="3">430336</strain>
    </source>
</reference>
<dbReference type="InterPro" id="IPR051934">
    <property type="entry name" value="Phage_Tail_Fiber_Structural"/>
</dbReference>
<dbReference type="Pfam" id="PF07484">
    <property type="entry name" value="Collar"/>
    <property type="match status" value="1"/>
</dbReference>
<sequence length="193" mass="20574">DTPPAGWAIAQGQTFDKSKYPQLAIAYPSGVIPDMRGWTIKGKPISGRAVLSQELDGIKSHTHTASTKATDLGTKTTTLFDYGSRQTSSFDYGNKSTNTTGNHTHSVRAEDSGSSGSNFGRGNGNTRSIDGMLPAGDHAHTTYIGAHDHQVVIGTHSHNLVLGQHNHEVTVDTTGNAETTVKNIAFNYIVRLA</sequence>
<feature type="region of interest" description="Disordered" evidence="1">
    <location>
        <begin position="90"/>
        <end position="126"/>
    </location>
</feature>
<protein>
    <submittedName>
        <fullName evidence="3">Phage tail protein</fullName>
    </submittedName>
</protein>
<accession>A0A5U6MGY8</accession>
<proteinExistence type="predicted"/>
<feature type="non-terminal residue" evidence="3">
    <location>
        <position position="1"/>
    </location>
</feature>
<feature type="compositionally biased region" description="Polar residues" evidence="1">
    <location>
        <begin position="90"/>
        <end position="104"/>
    </location>
</feature>
<dbReference type="EMBL" id="AAGQTM010000059">
    <property type="protein sequence ID" value="EBQ9797647.1"/>
    <property type="molecule type" value="Genomic_DNA"/>
</dbReference>
<comment type="caution">
    <text evidence="3">The sequence shown here is derived from an EMBL/GenBank/DDBJ whole genome shotgun (WGS) entry which is preliminary data.</text>
</comment>
<dbReference type="InterPro" id="IPR037053">
    <property type="entry name" value="Phage_tail_collar_dom_sf"/>
</dbReference>
<dbReference type="Gene3D" id="3.90.1340.10">
    <property type="entry name" value="Phage tail collar domain"/>
    <property type="match status" value="1"/>
</dbReference>
<name>A0A5U6MGY8_SALET</name>
<dbReference type="PANTHER" id="PTHR35191:SF1">
    <property type="entry name" value="PROPHAGE SIDE TAIL FIBER PROTEIN HOMOLOG STFQ-RELATED"/>
    <property type="match status" value="1"/>
</dbReference>
<evidence type="ECO:0000313" key="3">
    <source>
        <dbReference type="EMBL" id="EBQ9797647.1"/>
    </source>
</evidence>
<dbReference type="SUPFAM" id="SSF88874">
    <property type="entry name" value="Receptor-binding domain of short tail fibre protein gp12"/>
    <property type="match status" value="1"/>
</dbReference>
<dbReference type="PANTHER" id="PTHR35191">
    <property type="entry name" value="PROPHAGE SIDE TAIL FIBER PROTEIN HOMOLOG STFQ-RELATED"/>
    <property type="match status" value="1"/>
</dbReference>
<organism evidence="3">
    <name type="scientific">Salmonella enterica subsp. enterica serovar Kottbus</name>
    <dbReference type="NCBI Taxonomy" id="224727"/>
    <lineage>
        <taxon>Bacteria</taxon>
        <taxon>Pseudomonadati</taxon>
        <taxon>Pseudomonadota</taxon>
        <taxon>Gammaproteobacteria</taxon>
        <taxon>Enterobacterales</taxon>
        <taxon>Enterobacteriaceae</taxon>
        <taxon>Salmonella</taxon>
    </lineage>
</organism>
<feature type="compositionally biased region" description="Low complexity" evidence="1">
    <location>
        <begin position="112"/>
        <end position="126"/>
    </location>
</feature>